<evidence type="ECO:0000313" key="3">
    <source>
        <dbReference type="Proteomes" id="UP000308671"/>
    </source>
</evidence>
<gene>
    <name evidence="2" type="ORF">BGAL_0264g00090</name>
</gene>
<feature type="region of interest" description="Disordered" evidence="1">
    <location>
        <begin position="143"/>
        <end position="184"/>
    </location>
</feature>
<organism evidence="2 3">
    <name type="scientific">Botrytis galanthina</name>
    <dbReference type="NCBI Taxonomy" id="278940"/>
    <lineage>
        <taxon>Eukaryota</taxon>
        <taxon>Fungi</taxon>
        <taxon>Dikarya</taxon>
        <taxon>Ascomycota</taxon>
        <taxon>Pezizomycotina</taxon>
        <taxon>Leotiomycetes</taxon>
        <taxon>Helotiales</taxon>
        <taxon>Sclerotiniaceae</taxon>
        <taxon>Botrytis</taxon>
    </lineage>
</organism>
<sequence>MSPPQMSVDIAMTLIRNGDTKFLIGYKNSIPSPKYLSMEQRKDHTAAVLGNTEPHKFILLHFKKVNNLVNSKQIIMHRYPHALSHDWDDPDDINKLNLFRMAALTFALTGNDISVGERCWTYNYFDTLNHNATQVADNFAEEQQEFAEAERDTNLEALDDDSSVIDSSDDDDSSDQVAQTALASSSNIPVSSQILSPELNSAPTSSGPPILYSPYIGSPTLDPQALVLPAEVESMNLDADPDAMDFDFENLVNNEGYGESSLL</sequence>
<comment type="caution">
    <text evidence="2">The sequence shown here is derived from an EMBL/GenBank/DDBJ whole genome shotgun (WGS) entry which is preliminary data.</text>
</comment>
<proteinExistence type="predicted"/>
<dbReference type="EMBL" id="PQXL01000264">
    <property type="protein sequence ID" value="THV48163.1"/>
    <property type="molecule type" value="Genomic_DNA"/>
</dbReference>
<dbReference type="Proteomes" id="UP000308671">
    <property type="component" value="Unassembled WGS sequence"/>
</dbReference>
<dbReference type="OrthoDB" id="3550035at2759"/>
<name>A0A4S8QSG7_9HELO</name>
<accession>A0A4S8QSG7</accession>
<dbReference type="AlphaFoldDB" id="A0A4S8QSG7"/>
<feature type="compositionally biased region" description="Acidic residues" evidence="1">
    <location>
        <begin position="157"/>
        <end position="174"/>
    </location>
</feature>
<evidence type="ECO:0000313" key="2">
    <source>
        <dbReference type="EMBL" id="THV48163.1"/>
    </source>
</evidence>
<reference evidence="2 3" key="1">
    <citation type="submission" date="2017-12" db="EMBL/GenBank/DDBJ databases">
        <title>Comparative genomics of Botrytis spp.</title>
        <authorList>
            <person name="Valero-Jimenez C.A."/>
            <person name="Tapia P."/>
            <person name="Veloso J."/>
            <person name="Silva-Moreno E."/>
            <person name="Staats M."/>
            <person name="Valdes J.H."/>
            <person name="Van Kan J.A.L."/>
        </authorList>
    </citation>
    <scope>NUCLEOTIDE SEQUENCE [LARGE SCALE GENOMIC DNA]</scope>
    <source>
        <strain evidence="2 3">MUCL435</strain>
    </source>
</reference>
<protein>
    <submittedName>
        <fullName evidence="2">Uncharacterized protein</fullName>
    </submittedName>
</protein>
<evidence type="ECO:0000256" key="1">
    <source>
        <dbReference type="SAM" id="MobiDB-lite"/>
    </source>
</evidence>
<keyword evidence="3" id="KW-1185">Reference proteome</keyword>